<dbReference type="Proteomes" id="UP000807115">
    <property type="component" value="Chromosome 9"/>
</dbReference>
<name>A0A921QC00_SORBI</name>
<keyword evidence="1" id="KW-0732">Signal</keyword>
<evidence type="ECO:0000313" key="3">
    <source>
        <dbReference type="Proteomes" id="UP000807115"/>
    </source>
</evidence>
<reference evidence="2" key="1">
    <citation type="journal article" date="2019" name="BMC Genomics">
        <title>A new reference genome for Sorghum bicolor reveals high levels of sequence similarity between sweet and grain genotypes: implications for the genetics of sugar metabolism.</title>
        <authorList>
            <person name="Cooper E.A."/>
            <person name="Brenton Z.W."/>
            <person name="Flinn B.S."/>
            <person name="Jenkins J."/>
            <person name="Shu S."/>
            <person name="Flowers D."/>
            <person name="Luo F."/>
            <person name="Wang Y."/>
            <person name="Xia P."/>
            <person name="Barry K."/>
            <person name="Daum C."/>
            <person name="Lipzen A."/>
            <person name="Yoshinaga Y."/>
            <person name="Schmutz J."/>
            <person name="Saski C."/>
            <person name="Vermerris W."/>
            <person name="Kresovich S."/>
        </authorList>
    </citation>
    <scope>NUCLEOTIDE SEQUENCE</scope>
</reference>
<feature type="chain" id="PRO_5037048306" evidence="1">
    <location>
        <begin position="47"/>
        <end position="111"/>
    </location>
</feature>
<sequence>MGSRGGGSIGGKAAALSSASASLRRVWACLALCLLLLLSRCSPCDGRKLLLAEGKVMYLEGDLVVRVPPPPSVVGGEDPAAAVTVPVPRGFAAAGRAARLMRSVPSPGVGH</sequence>
<reference evidence="2" key="2">
    <citation type="submission" date="2020-10" db="EMBL/GenBank/DDBJ databases">
        <authorList>
            <person name="Cooper E.A."/>
            <person name="Brenton Z.W."/>
            <person name="Flinn B.S."/>
            <person name="Jenkins J."/>
            <person name="Shu S."/>
            <person name="Flowers D."/>
            <person name="Luo F."/>
            <person name="Wang Y."/>
            <person name="Xia P."/>
            <person name="Barry K."/>
            <person name="Daum C."/>
            <person name="Lipzen A."/>
            <person name="Yoshinaga Y."/>
            <person name="Schmutz J."/>
            <person name="Saski C."/>
            <person name="Vermerris W."/>
            <person name="Kresovich S."/>
        </authorList>
    </citation>
    <scope>NUCLEOTIDE SEQUENCE</scope>
</reference>
<protein>
    <submittedName>
        <fullName evidence="2">Uncharacterized protein</fullName>
    </submittedName>
</protein>
<accession>A0A921QC00</accession>
<comment type="caution">
    <text evidence="2">The sequence shown here is derived from an EMBL/GenBank/DDBJ whole genome shotgun (WGS) entry which is preliminary data.</text>
</comment>
<dbReference type="AlphaFoldDB" id="A0A921QC00"/>
<proteinExistence type="predicted"/>
<feature type="signal peptide" evidence="1">
    <location>
        <begin position="1"/>
        <end position="46"/>
    </location>
</feature>
<organism evidence="2 3">
    <name type="scientific">Sorghum bicolor</name>
    <name type="common">Sorghum</name>
    <name type="synonym">Sorghum vulgare</name>
    <dbReference type="NCBI Taxonomy" id="4558"/>
    <lineage>
        <taxon>Eukaryota</taxon>
        <taxon>Viridiplantae</taxon>
        <taxon>Streptophyta</taxon>
        <taxon>Embryophyta</taxon>
        <taxon>Tracheophyta</taxon>
        <taxon>Spermatophyta</taxon>
        <taxon>Magnoliopsida</taxon>
        <taxon>Liliopsida</taxon>
        <taxon>Poales</taxon>
        <taxon>Poaceae</taxon>
        <taxon>PACMAD clade</taxon>
        <taxon>Panicoideae</taxon>
        <taxon>Andropogonodae</taxon>
        <taxon>Andropogoneae</taxon>
        <taxon>Sorghinae</taxon>
        <taxon>Sorghum</taxon>
    </lineage>
</organism>
<evidence type="ECO:0000256" key="1">
    <source>
        <dbReference type="SAM" id="SignalP"/>
    </source>
</evidence>
<dbReference type="EMBL" id="CM027688">
    <property type="protein sequence ID" value="KAG0518926.1"/>
    <property type="molecule type" value="Genomic_DNA"/>
</dbReference>
<evidence type="ECO:0000313" key="2">
    <source>
        <dbReference type="EMBL" id="KAG0518926.1"/>
    </source>
</evidence>
<gene>
    <name evidence="2" type="ORF">BDA96_09G219400</name>
</gene>